<keyword evidence="3 5" id="KW-1133">Transmembrane helix</keyword>
<name>A0AAE3FSZ0_9EURY</name>
<dbReference type="SUPFAM" id="SSF103481">
    <property type="entry name" value="Multidrug resistance efflux transporter EmrE"/>
    <property type="match status" value="2"/>
</dbReference>
<evidence type="ECO:0000256" key="4">
    <source>
        <dbReference type="ARBA" id="ARBA00023136"/>
    </source>
</evidence>
<dbReference type="Gene3D" id="1.10.3730.20">
    <property type="match status" value="2"/>
</dbReference>
<dbReference type="InterPro" id="IPR037185">
    <property type="entry name" value="EmrE-like"/>
</dbReference>
<dbReference type="Pfam" id="PF00892">
    <property type="entry name" value="EamA"/>
    <property type="match status" value="2"/>
</dbReference>
<feature type="transmembrane region" description="Helical" evidence="5">
    <location>
        <begin position="69"/>
        <end position="91"/>
    </location>
</feature>
<feature type="transmembrane region" description="Helical" evidence="5">
    <location>
        <begin position="29"/>
        <end position="49"/>
    </location>
</feature>
<feature type="domain" description="EamA" evidence="6">
    <location>
        <begin position="4"/>
        <end position="141"/>
    </location>
</feature>
<feature type="transmembrane region" description="Helical" evidence="5">
    <location>
        <begin position="98"/>
        <end position="119"/>
    </location>
</feature>
<evidence type="ECO:0000256" key="5">
    <source>
        <dbReference type="SAM" id="Phobius"/>
    </source>
</evidence>
<dbReference type="AlphaFoldDB" id="A0AAE3FSZ0"/>
<feature type="transmembrane region" description="Helical" evidence="5">
    <location>
        <begin position="274"/>
        <end position="290"/>
    </location>
</feature>
<comment type="caution">
    <text evidence="7">The sequence shown here is derived from an EMBL/GenBank/DDBJ whole genome shotgun (WGS) entry which is preliminary data.</text>
</comment>
<feature type="transmembrane region" description="Helical" evidence="5">
    <location>
        <begin position="186"/>
        <end position="207"/>
    </location>
</feature>
<evidence type="ECO:0000256" key="1">
    <source>
        <dbReference type="ARBA" id="ARBA00004141"/>
    </source>
</evidence>
<reference evidence="7 8" key="1">
    <citation type="journal article" date="2022" name="Syst. Appl. Microbiol.">
        <title>Natronocalculus amylovorans gen. nov., sp. nov., and Natranaeroarchaeum aerophilus sp. nov., dominant culturable amylolytic natronoarchaea from hypersaline soda lakes in southwestern Siberia.</title>
        <authorList>
            <person name="Sorokin D.Y."/>
            <person name="Elcheninov A.G."/>
            <person name="Khizhniak T.V."/>
            <person name="Koenen M."/>
            <person name="Bale N.J."/>
            <person name="Damste J.S.S."/>
            <person name="Kublanov I.V."/>
        </authorList>
    </citation>
    <scope>NUCLEOTIDE SEQUENCE [LARGE SCALE GENOMIC DNA]</scope>
    <source>
        <strain evidence="7 8">AArc-St1-1</strain>
    </source>
</reference>
<keyword evidence="8" id="KW-1185">Reference proteome</keyword>
<proteinExistence type="predicted"/>
<sequence>MELGLGYSILAAFVWGGYLFVLKRYFNDFPATTLAVVVNAFAIVFYAPVTIQALRNGDGAALAGAGIEHVAVITLTILTTAGGFIFFLYAIQAGEVSYVAPINKIVPVFVLPIEVMVLGQFLTPLQVAGVVVATLAVYVANYRAGSLLDPIRRAAHSRPAQLALLSAMLFAVTDVGRRVVLQELAVPTAIWVPLLLAGVLVVFLPSALRHPPDDLRGALPKLAGAGAIVALGEHTTTIAFSLIPASIASPIVNTQAIVAVILGGVLLGEEHFRIRIVAAVLAVVGVTMIAI</sequence>
<comment type="subcellular location">
    <subcellularLocation>
        <location evidence="1">Membrane</location>
        <topology evidence="1">Multi-pass membrane protein</topology>
    </subcellularLocation>
</comment>
<feature type="transmembrane region" description="Helical" evidence="5">
    <location>
        <begin position="125"/>
        <end position="142"/>
    </location>
</feature>
<accession>A0AAE3FSZ0</accession>
<dbReference type="EMBL" id="JAKRVY010000008">
    <property type="protein sequence ID" value="MCL9814749.1"/>
    <property type="molecule type" value="Genomic_DNA"/>
</dbReference>
<protein>
    <submittedName>
        <fullName evidence="7">DMT family transporter</fullName>
    </submittedName>
</protein>
<dbReference type="InterPro" id="IPR050638">
    <property type="entry name" value="AA-Vitamin_Transporters"/>
</dbReference>
<evidence type="ECO:0000256" key="3">
    <source>
        <dbReference type="ARBA" id="ARBA00022989"/>
    </source>
</evidence>
<dbReference type="Proteomes" id="UP001202674">
    <property type="component" value="Unassembled WGS sequence"/>
</dbReference>
<evidence type="ECO:0000259" key="6">
    <source>
        <dbReference type="Pfam" id="PF00892"/>
    </source>
</evidence>
<dbReference type="PANTHER" id="PTHR32322">
    <property type="entry name" value="INNER MEMBRANE TRANSPORTER"/>
    <property type="match status" value="1"/>
</dbReference>
<evidence type="ECO:0000313" key="8">
    <source>
        <dbReference type="Proteomes" id="UP001202674"/>
    </source>
</evidence>
<feature type="domain" description="EamA" evidence="6">
    <location>
        <begin position="162"/>
        <end position="290"/>
    </location>
</feature>
<gene>
    <name evidence="7" type="ORF">AArcSt11_13905</name>
</gene>
<dbReference type="GO" id="GO:0016020">
    <property type="term" value="C:membrane"/>
    <property type="evidence" value="ECO:0007669"/>
    <property type="project" value="UniProtKB-SubCell"/>
</dbReference>
<keyword evidence="4 5" id="KW-0472">Membrane</keyword>
<dbReference type="PANTHER" id="PTHR32322:SF2">
    <property type="entry name" value="EAMA DOMAIN-CONTAINING PROTEIN"/>
    <property type="match status" value="1"/>
</dbReference>
<dbReference type="RefSeq" id="WP_250597950.1">
    <property type="nucleotide sequence ID" value="NZ_JAKRVY010000008.1"/>
</dbReference>
<dbReference type="InterPro" id="IPR000620">
    <property type="entry name" value="EamA_dom"/>
</dbReference>
<organism evidence="7 8">
    <name type="scientific">Natranaeroarchaeum aerophilus</name>
    <dbReference type="NCBI Taxonomy" id="2917711"/>
    <lineage>
        <taxon>Archaea</taxon>
        <taxon>Methanobacteriati</taxon>
        <taxon>Methanobacteriota</taxon>
        <taxon>Stenosarchaea group</taxon>
        <taxon>Halobacteria</taxon>
        <taxon>Halobacteriales</taxon>
        <taxon>Natronoarchaeaceae</taxon>
        <taxon>Natranaeroarchaeum</taxon>
    </lineage>
</organism>
<feature type="transmembrane region" description="Helical" evidence="5">
    <location>
        <begin position="6"/>
        <end position="22"/>
    </location>
</feature>
<feature type="transmembrane region" description="Helical" evidence="5">
    <location>
        <begin position="247"/>
        <end position="267"/>
    </location>
</feature>
<evidence type="ECO:0000313" key="7">
    <source>
        <dbReference type="EMBL" id="MCL9814749.1"/>
    </source>
</evidence>
<keyword evidence="2 5" id="KW-0812">Transmembrane</keyword>
<evidence type="ECO:0000256" key="2">
    <source>
        <dbReference type="ARBA" id="ARBA00022692"/>
    </source>
</evidence>